<dbReference type="EMBL" id="JAAEAA010000018">
    <property type="protein sequence ID" value="NDK57002.1"/>
    <property type="molecule type" value="Genomic_DNA"/>
</dbReference>
<organism evidence="2 3">
    <name type="scientific">Pontibacter fetidus</name>
    <dbReference type="NCBI Taxonomy" id="2700082"/>
    <lineage>
        <taxon>Bacteria</taxon>
        <taxon>Pseudomonadati</taxon>
        <taxon>Bacteroidota</taxon>
        <taxon>Cytophagia</taxon>
        <taxon>Cytophagales</taxon>
        <taxon>Hymenobacteraceae</taxon>
        <taxon>Pontibacter</taxon>
    </lineage>
</organism>
<dbReference type="Proteomes" id="UP000478546">
    <property type="component" value="Unassembled WGS sequence"/>
</dbReference>
<proteinExistence type="predicted"/>
<comment type="caution">
    <text evidence="2">The sequence shown here is derived from an EMBL/GenBank/DDBJ whole genome shotgun (WGS) entry which is preliminary data.</text>
</comment>
<dbReference type="Pfam" id="PF03009">
    <property type="entry name" value="GDPD"/>
    <property type="match status" value="1"/>
</dbReference>
<evidence type="ECO:0000259" key="1">
    <source>
        <dbReference type="PROSITE" id="PS51704"/>
    </source>
</evidence>
<evidence type="ECO:0000313" key="3">
    <source>
        <dbReference type="Proteomes" id="UP000478546"/>
    </source>
</evidence>
<dbReference type="PROSITE" id="PS51257">
    <property type="entry name" value="PROKAR_LIPOPROTEIN"/>
    <property type="match status" value="1"/>
</dbReference>
<evidence type="ECO:0000313" key="2">
    <source>
        <dbReference type="EMBL" id="NDK57002.1"/>
    </source>
</evidence>
<dbReference type="PANTHER" id="PTHR46211:SF14">
    <property type="entry name" value="GLYCEROPHOSPHODIESTER PHOSPHODIESTERASE"/>
    <property type="match status" value="1"/>
</dbReference>
<feature type="domain" description="GP-PDE" evidence="1">
    <location>
        <begin position="37"/>
        <end position="306"/>
    </location>
</feature>
<sequence>MILHKIVPVAVTALLLISSCKSTETITKQQMPELPAFDTEGHRGARGLMPENSIPAMMKALELGVTTLEMDCHVTKDGKVVVTHDPYINPLYARTPDGKDITKEESQNYAIYQMDYDQVRRFEMGTKFYDTYPHQQKVKTYIPLLAELIDSVQNHIKANNLPQVFYNIETKSVANGDNTIHPEPAVFVKKLVEVLEEKKITEWAIVQSFDPRTLKVLHEQYPNIRASLLVSNKDSFEENIERLGFTPVVYSPNYKLVTPELIAKAHEKNIKVIPWTVNTAEDIARLKAMGVDGIISDYPNMYKELQN</sequence>
<dbReference type="PANTHER" id="PTHR46211">
    <property type="entry name" value="GLYCEROPHOSPHORYL DIESTER PHOSPHODIESTERASE"/>
    <property type="match status" value="1"/>
</dbReference>
<dbReference type="SUPFAM" id="SSF51695">
    <property type="entry name" value="PLC-like phosphodiesterases"/>
    <property type="match status" value="1"/>
</dbReference>
<dbReference type="RefSeq" id="WP_162347061.1">
    <property type="nucleotide sequence ID" value="NZ_JAAEAA010000018.1"/>
</dbReference>
<dbReference type="GO" id="GO:0008081">
    <property type="term" value="F:phosphoric diester hydrolase activity"/>
    <property type="evidence" value="ECO:0007669"/>
    <property type="project" value="InterPro"/>
</dbReference>
<dbReference type="AlphaFoldDB" id="A0A6B2HB10"/>
<name>A0A6B2HB10_9BACT</name>
<dbReference type="Gene3D" id="3.20.20.190">
    <property type="entry name" value="Phosphatidylinositol (PI) phosphodiesterase"/>
    <property type="match status" value="1"/>
</dbReference>
<keyword evidence="3" id="KW-1185">Reference proteome</keyword>
<dbReference type="GO" id="GO:0006629">
    <property type="term" value="P:lipid metabolic process"/>
    <property type="evidence" value="ECO:0007669"/>
    <property type="project" value="InterPro"/>
</dbReference>
<accession>A0A6B2HB10</accession>
<dbReference type="InterPro" id="IPR030395">
    <property type="entry name" value="GP_PDE_dom"/>
</dbReference>
<dbReference type="PROSITE" id="PS51704">
    <property type="entry name" value="GP_PDE"/>
    <property type="match status" value="1"/>
</dbReference>
<dbReference type="InterPro" id="IPR017946">
    <property type="entry name" value="PLC-like_Pdiesterase_TIM-brl"/>
</dbReference>
<gene>
    <name evidence="2" type="ORF">GWO68_13835</name>
</gene>
<reference evidence="2 3" key="1">
    <citation type="submission" date="2020-01" db="EMBL/GenBank/DDBJ databases">
        <authorList>
            <person name="Kim M.K."/>
        </authorList>
    </citation>
    <scope>NUCLEOTIDE SEQUENCE [LARGE SCALE GENOMIC DNA]</scope>
    <source>
        <strain evidence="2 3">BT213</strain>
    </source>
</reference>
<protein>
    <submittedName>
        <fullName evidence="2">Glycerophosphodiester phosphodiesterase</fullName>
    </submittedName>
</protein>